<evidence type="ECO:0000256" key="2">
    <source>
        <dbReference type="ARBA" id="ARBA00008711"/>
    </source>
</evidence>
<evidence type="ECO:0000256" key="7">
    <source>
        <dbReference type="ARBA" id="ARBA00023204"/>
    </source>
</evidence>
<comment type="similarity">
    <text evidence="2 9">Belongs to the MGMT family.</text>
</comment>
<organism evidence="12 13">
    <name type="scientific">Vibrio sagamiensis NBRC 104589</name>
    <dbReference type="NCBI Taxonomy" id="1219064"/>
    <lineage>
        <taxon>Bacteria</taxon>
        <taxon>Pseudomonadati</taxon>
        <taxon>Pseudomonadota</taxon>
        <taxon>Gammaproteobacteria</taxon>
        <taxon>Vibrionales</taxon>
        <taxon>Vibrionaceae</taxon>
        <taxon>Vibrio</taxon>
    </lineage>
</organism>
<comment type="catalytic activity">
    <reaction evidence="8 9">
        <text>a 6-O-methyl-2'-deoxyguanosine in DNA + L-cysteinyl-[protein] = S-methyl-L-cysteinyl-[protein] + a 2'-deoxyguanosine in DNA</text>
        <dbReference type="Rhea" id="RHEA:24000"/>
        <dbReference type="Rhea" id="RHEA-COMP:10131"/>
        <dbReference type="Rhea" id="RHEA-COMP:10132"/>
        <dbReference type="Rhea" id="RHEA-COMP:11367"/>
        <dbReference type="Rhea" id="RHEA-COMP:11368"/>
        <dbReference type="ChEBI" id="CHEBI:29950"/>
        <dbReference type="ChEBI" id="CHEBI:82612"/>
        <dbReference type="ChEBI" id="CHEBI:85445"/>
        <dbReference type="ChEBI" id="CHEBI:85448"/>
        <dbReference type="EC" id="2.1.1.63"/>
    </reaction>
</comment>
<dbReference type="HAMAP" id="MF_00772">
    <property type="entry name" value="OGT"/>
    <property type="match status" value="1"/>
</dbReference>
<dbReference type="SUPFAM" id="SSF53155">
    <property type="entry name" value="Methylated DNA-protein cysteine methyltransferase domain"/>
    <property type="match status" value="1"/>
</dbReference>
<feature type="domain" description="Methylated-DNA-[protein]-cysteine S-methyltransferase DNA binding" evidence="10">
    <location>
        <begin position="77"/>
        <end position="156"/>
    </location>
</feature>
<evidence type="ECO:0000256" key="8">
    <source>
        <dbReference type="ARBA" id="ARBA00049348"/>
    </source>
</evidence>
<keyword evidence="13" id="KW-1185">Reference proteome</keyword>
<dbReference type="InterPro" id="IPR036388">
    <property type="entry name" value="WH-like_DNA-bd_sf"/>
</dbReference>
<dbReference type="NCBIfam" id="TIGR00589">
    <property type="entry name" value="ogt"/>
    <property type="match status" value="1"/>
</dbReference>
<evidence type="ECO:0000256" key="5">
    <source>
        <dbReference type="ARBA" id="ARBA00022679"/>
    </source>
</evidence>
<dbReference type="Proteomes" id="UP000321922">
    <property type="component" value="Unassembled WGS sequence"/>
</dbReference>
<dbReference type="PANTHER" id="PTHR10815:SF5">
    <property type="entry name" value="METHYLATED-DNA--PROTEIN-CYSTEINE METHYLTRANSFERASE"/>
    <property type="match status" value="1"/>
</dbReference>
<protein>
    <recommendedName>
        <fullName evidence="9">Methylated-DNA--protein-cysteine methyltransferase</fullName>
        <ecNumber evidence="9">2.1.1.63</ecNumber>
    </recommendedName>
    <alternativeName>
        <fullName evidence="9">6-O-methylguanine-DNA methyltransferase</fullName>
        <shortName evidence="9">MGMT</shortName>
    </alternativeName>
    <alternativeName>
        <fullName evidence="9">O-6-methylguanine-DNA-alkyltransferase</fullName>
    </alternativeName>
</protein>
<dbReference type="Gene3D" id="1.10.10.10">
    <property type="entry name" value="Winged helix-like DNA-binding domain superfamily/Winged helix DNA-binding domain"/>
    <property type="match status" value="1"/>
</dbReference>
<comment type="miscellaneous">
    <text evidence="9">This enzyme catalyzes only one turnover and therefore is not strictly catalytic. According to one definition, an enzyme is a biocatalyst that acts repeatedly and over many reaction cycles.</text>
</comment>
<dbReference type="InterPro" id="IPR036631">
    <property type="entry name" value="MGMT_N_sf"/>
</dbReference>
<keyword evidence="6 9" id="KW-0227">DNA damage</keyword>
<dbReference type="SUPFAM" id="SSF46767">
    <property type="entry name" value="Methylated DNA-protein cysteine methyltransferase, C-terminal domain"/>
    <property type="match status" value="1"/>
</dbReference>
<feature type="active site" description="Nucleophile; methyl group acceptor" evidence="9">
    <location>
        <position position="128"/>
    </location>
</feature>
<comment type="function">
    <text evidence="9">Involved in the cellular defense against the biological effects of O6-methylguanine (O6-MeG) and O4-methylthymine (O4-MeT) in DNA. Repairs the methylated nucleobase in DNA by stoichiometrically transferring the methyl group to a cysteine residue in the enzyme. This is a suicide reaction: the enzyme is irreversibly inactivated.</text>
</comment>
<evidence type="ECO:0000259" key="11">
    <source>
        <dbReference type="Pfam" id="PF02870"/>
    </source>
</evidence>
<evidence type="ECO:0000256" key="9">
    <source>
        <dbReference type="HAMAP-Rule" id="MF_00772"/>
    </source>
</evidence>
<evidence type="ECO:0000256" key="3">
    <source>
        <dbReference type="ARBA" id="ARBA00022490"/>
    </source>
</evidence>
<keyword evidence="4 9" id="KW-0489">Methyltransferase</keyword>
<evidence type="ECO:0000313" key="13">
    <source>
        <dbReference type="Proteomes" id="UP000321922"/>
    </source>
</evidence>
<dbReference type="OrthoDB" id="9811249at2"/>
<comment type="caution">
    <text evidence="12">The sequence shown here is derived from an EMBL/GenBank/DDBJ whole genome shotgun (WGS) entry which is preliminary data.</text>
</comment>
<accession>A0A511QD91</accession>
<dbReference type="CDD" id="cd06445">
    <property type="entry name" value="ATase"/>
    <property type="match status" value="1"/>
</dbReference>
<dbReference type="FunFam" id="1.10.10.10:FF:000214">
    <property type="entry name" value="Methylated-DNA--protein-cysteine methyltransferase"/>
    <property type="match status" value="1"/>
</dbReference>
<name>A0A511QD91_9VIBR</name>
<dbReference type="RefSeq" id="WP_039980553.1">
    <property type="nucleotide sequence ID" value="NZ_BAOJ01000035.1"/>
</dbReference>
<evidence type="ECO:0000313" key="12">
    <source>
        <dbReference type="EMBL" id="GEM75280.1"/>
    </source>
</evidence>
<dbReference type="GO" id="GO:0006307">
    <property type="term" value="P:DNA alkylation repair"/>
    <property type="evidence" value="ECO:0007669"/>
    <property type="project" value="UniProtKB-UniRule"/>
</dbReference>
<dbReference type="InterPro" id="IPR008332">
    <property type="entry name" value="MethylG_MeTrfase_N"/>
</dbReference>
<dbReference type="InterPro" id="IPR001497">
    <property type="entry name" value="MethylDNA_cys_MeTrfase_AS"/>
</dbReference>
<gene>
    <name evidence="12" type="ORF">VSA01S_13920</name>
</gene>
<proteinExistence type="inferred from homology"/>
<reference evidence="12 13" key="1">
    <citation type="submission" date="2019-07" db="EMBL/GenBank/DDBJ databases">
        <title>Whole genome shotgun sequence of Vibrio sagamiensis NBRC 104589.</title>
        <authorList>
            <person name="Hosoyama A."/>
            <person name="Uohara A."/>
            <person name="Ohji S."/>
            <person name="Ichikawa N."/>
        </authorList>
    </citation>
    <scope>NUCLEOTIDE SEQUENCE [LARGE SCALE GENOMIC DNA]</scope>
    <source>
        <strain evidence="12 13">NBRC 104589</strain>
    </source>
</reference>
<dbReference type="GO" id="GO:0005737">
    <property type="term" value="C:cytoplasm"/>
    <property type="evidence" value="ECO:0007669"/>
    <property type="project" value="UniProtKB-SubCell"/>
</dbReference>
<dbReference type="PROSITE" id="PS00374">
    <property type="entry name" value="MGMT"/>
    <property type="match status" value="1"/>
</dbReference>
<sequence length="171" mass="19039">MKTYFTKIQSPLGNITLQANELSLLGIWFETCTTKPLDLGKCDRLHPILHKAVIQLNEYFSGLRTQFELPISTSGTEFQRQVWRALMTIPYGDTWSYQDLANAIGNPRAVRAVGLANSKNTLSIVVPCHRVIGKNGKLTGYAGGMERKRALITLEKKTLMKTVNVLDGCVV</sequence>
<dbReference type="EC" id="2.1.1.63" evidence="9"/>
<keyword evidence="7 9" id="KW-0234">DNA repair</keyword>
<dbReference type="AlphaFoldDB" id="A0A511QD91"/>
<dbReference type="Gene3D" id="3.30.160.70">
    <property type="entry name" value="Methylated DNA-protein cysteine methyltransferase domain"/>
    <property type="match status" value="1"/>
</dbReference>
<feature type="domain" description="Methylguanine DNA methyltransferase ribonuclease-like" evidence="11">
    <location>
        <begin position="4"/>
        <end position="72"/>
    </location>
</feature>
<evidence type="ECO:0000259" key="10">
    <source>
        <dbReference type="Pfam" id="PF01035"/>
    </source>
</evidence>
<evidence type="ECO:0000256" key="1">
    <source>
        <dbReference type="ARBA" id="ARBA00001286"/>
    </source>
</evidence>
<comment type="subcellular location">
    <subcellularLocation>
        <location evidence="9">Cytoplasm</location>
    </subcellularLocation>
</comment>
<evidence type="ECO:0000256" key="4">
    <source>
        <dbReference type="ARBA" id="ARBA00022603"/>
    </source>
</evidence>
<keyword evidence="3 9" id="KW-0963">Cytoplasm</keyword>
<dbReference type="EMBL" id="BJXJ01000011">
    <property type="protein sequence ID" value="GEM75280.1"/>
    <property type="molecule type" value="Genomic_DNA"/>
</dbReference>
<evidence type="ECO:0000256" key="6">
    <source>
        <dbReference type="ARBA" id="ARBA00022763"/>
    </source>
</evidence>
<dbReference type="Pfam" id="PF01035">
    <property type="entry name" value="DNA_binding_1"/>
    <property type="match status" value="1"/>
</dbReference>
<dbReference type="GO" id="GO:0032259">
    <property type="term" value="P:methylation"/>
    <property type="evidence" value="ECO:0007669"/>
    <property type="project" value="UniProtKB-KW"/>
</dbReference>
<dbReference type="PANTHER" id="PTHR10815">
    <property type="entry name" value="METHYLATED-DNA--PROTEIN-CYSTEINE METHYLTRANSFERASE"/>
    <property type="match status" value="1"/>
</dbReference>
<keyword evidence="5 9" id="KW-0808">Transferase</keyword>
<dbReference type="InterPro" id="IPR014048">
    <property type="entry name" value="MethylDNA_cys_MeTrfase_DNA-bd"/>
</dbReference>
<dbReference type="Pfam" id="PF02870">
    <property type="entry name" value="Methyltransf_1N"/>
    <property type="match status" value="1"/>
</dbReference>
<comment type="catalytic activity">
    <reaction evidence="1 9">
        <text>a 4-O-methyl-thymidine in DNA + L-cysteinyl-[protein] = a thymidine in DNA + S-methyl-L-cysteinyl-[protein]</text>
        <dbReference type="Rhea" id="RHEA:53428"/>
        <dbReference type="Rhea" id="RHEA-COMP:10131"/>
        <dbReference type="Rhea" id="RHEA-COMP:10132"/>
        <dbReference type="Rhea" id="RHEA-COMP:13555"/>
        <dbReference type="Rhea" id="RHEA-COMP:13556"/>
        <dbReference type="ChEBI" id="CHEBI:29950"/>
        <dbReference type="ChEBI" id="CHEBI:82612"/>
        <dbReference type="ChEBI" id="CHEBI:137386"/>
        <dbReference type="ChEBI" id="CHEBI:137387"/>
        <dbReference type="EC" id="2.1.1.63"/>
    </reaction>
</comment>
<dbReference type="InterPro" id="IPR036217">
    <property type="entry name" value="MethylDNA_cys_MeTrfase_DNAb"/>
</dbReference>
<dbReference type="GO" id="GO:0003908">
    <property type="term" value="F:methylated-DNA-[protein]-cysteine S-methyltransferase activity"/>
    <property type="evidence" value="ECO:0007669"/>
    <property type="project" value="UniProtKB-UniRule"/>
</dbReference>
<dbReference type="InterPro" id="IPR023546">
    <property type="entry name" value="MGMT"/>
</dbReference>